<sequence length="1086" mass="118624">MSIVRPDFSPLPTNSDGHHVSDSGEPVGTNEAGKPLGPGNQILPTDGLGRYIYPVIGPNGEPLPTDMNGLPIYPVVGPNGYLLPTDSSGATINEKGDSVPTDSSGIPLDRDGKPLPTDQLRYHTLLTAKTPTGHCYINAHIELILVLDTSNFVKILDYRVMKEHIKTFLHQQLNLMPNHVRIGVVKYGDQIDVPVPIGAYVGEDDLLHQISETRRMKGSPYLGAALREVAGDFILSGSDNVPRVVIIFKNGLSVDDVKEPADMLRKELGANIFVVDAGGDESQEQDLRVVKDPSHVLRVNQWRTADATSLGPLADLICQVVPAARIDDETKLWPTRVPRPYHTTVKDRDCQKIDFEADVILMLDSSENFNYAQFAQVREAAATLVDETFDLAPDLVRTGLVVYSDKVAVPVALGHYEEKLDLIEKMTDAEKINQAGQAIALYGFNAAKEQFDLHGRKNATRIVVMFTDGQNRGNAAGAAEDLRRLYDVQLFVVAIGAKTENLPALKRLVGDFPERLFEVTSPEKLVEEVGDLGKHLCGYTTPPMPKPTQSIHKVTTKRDMEAVQKSTTTAYRTTRSIIPQPLCADGIRRPYQLSLIVDITGRSNQSDLETALLQTATFLREKFADTPEMLTLNLVTVNSDGVFAKKSGVKVQDVDAELANIHQHQDDTLSAKIGEGIDAAVTLANTNHVKGVFRMIMVVSADGTSSDEPMPAVEIARDEYGHQLVAVSIRKPVNQMLASIADDKPTRVIHLADWTSYDLYSSWLSYAICDAVTSTTTRKPTTTTPRLTTSAQRKTTVTAKPPTQTEPSNVEVVALNPKAISVSWTCCTNNRANYSILYTKDQSLPKENWERLPARCRDSFGLVIANLDTNAEYKVCVVAMTGKGTLNMTALDSDSNCEGIQLNKDSSPPPEYTAMDVIQPCNCICKGGEALIAPCGVPLDNSRPMTTLPPATEGECNCKVDAHAGRCPAGYALSNTKCYDIDECKNGNGGCSHGCVNTPGSYYCACPHGMVRDPLIPNNCITAASSFNRIAELLGQYVHANAEDLQKNEEKPARFKAKIESEDDKTISFEWSSVPQSVGNAFKWLF</sequence>
<dbReference type="AlphaFoldDB" id="A0AA36G600"/>
<dbReference type="InterPro" id="IPR001881">
    <property type="entry name" value="EGF-like_Ca-bd_dom"/>
</dbReference>
<comment type="caution">
    <text evidence="7">The sequence shown here is derived from an EMBL/GenBank/DDBJ whole genome shotgun (WGS) entry which is preliminary data.</text>
</comment>
<feature type="domain" description="VWFA" evidence="5">
    <location>
        <begin position="358"/>
        <end position="536"/>
    </location>
</feature>
<dbReference type="InterPro" id="IPR036465">
    <property type="entry name" value="vWFA_dom_sf"/>
</dbReference>
<evidence type="ECO:0000256" key="1">
    <source>
        <dbReference type="ARBA" id="ARBA00004498"/>
    </source>
</evidence>
<dbReference type="Proteomes" id="UP001177023">
    <property type="component" value="Unassembled WGS sequence"/>
</dbReference>
<dbReference type="SMART" id="SM00179">
    <property type="entry name" value="EGF_CA"/>
    <property type="match status" value="1"/>
</dbReference>
<name>A0AA36G600_9BILA</name>
<dbReference type="EMBL" id="CATQJA010002662">
    <property type="protein sequence ID" value="CAJ0580697.1"/>
    <property type="molecule type" value="Genomic_DNA"/>
</dbReference>
<dbReference type="GO" id="GO:0005509">
    <property type="term" value="F:calcium ion binding"/>
    <property type="evidence" value="ECO:0007669"/>
    <property type="project" value="InterPro"/>
</dbReference>
<dbReference type="PANTHER" id="PTHR24020">
    <property type="entry name" value="COLLAGEN ALPHA"/>
    <property type="match status" value="1"/>
</dbReference>
<dbReference type="InterPro" id="IPR018097">
    <property type="entry name" value="EGF_Ca-bd_CS"/>
</dbReference>
<feature type="domain" description="VWFA" evidence="5">
    <location>
        <begin position="142"/>
        <end position="320"/>
    </location>
</feature>
<evidence type="ECO:0000313" key="7">
    <source>
        <dbReference type="EMBL" id="CAJ0580697.1"/>
    </source>
</evidence>
<dbReference type="InterPro" id="IPR000742">
    <property type="entry name" value="EGF"/>
</dbReference>
<dbReference type="Pfam" id="PF00041">
    <property type="entry name" value="fn3"/>
    <property type="match status" value="1"/>
</dbReference>
<dbReference type="SMART" id="SM00181">
    <property type="entry name" value="EGF"/>
    <property type="match status" value="1"/>
</dbReference>
<evidence type="ECO:0000259" key="6">
    <source>
        <dbReference type="PROSITE" id="PS50853"/>
    </source>
</evidence>
<dbReference type="Gene3D" id="2.10.25.10">
    <property type="entry name" value="Laminin"/>
    <property type="match status" value="1"/>
</dbReference>
<feature type="region of interest" description="Disordered" evidence="4">
    <location>
        <begin position="1"/>
        <end position="43"/>
    </location>
</feature>
<comment type="subcellular location">
    <subcellularLocation>
        <location evidence="1">Secreted</location>
        <location evidence="1">Extracellular space</location>
        <location evidence="1">Extracellular matrix</location>
    </subcellularLocation>
</comment>
<dbReference type="PANTHER" id="PTHR24020:SF20">
    <property type="entry name" value="PH DOMAIN-CONTAINING PROTEIN"/>
    <property type="match status" value="1"/>
</dbReference>
<dbReference type="InterPro" id="IPR013783">
    <property type="entry name" value="Ig-like_fold"/>
</dbReference>
<keyword evidence="2" id="KW-0964">Secreted</keyword>
<dbReference type="InterPro" id="IPR003961">
    <property type="entry name" value="FN3_dom"/>
</dbReference>
<evidence type="ECO:0000256" key="2">
    <source>
        <dbReference type="ARBA" id="ARBA00022530"/>
    </source>
</evidence>
<organism evidence="7 8">
    <name type="scientific">Mesorhabditis spiculigera</name>
    <dbReference type="NCBI Taxonomy" id="96644"/>
    <lineage>
        <taxon>Eukaryota</taxon>
        <taxon>Metazoa</taxon>
        <taxon>Ecdysozoa</taxon>
        <taxon>Nematoda</taxon>
        <taxon>Chromadorea</taxon>
        <taxon>Rhabditida</taxon>
        <taxon>Rhabditina</taxon>
        <taxon>Rhabditomorpha</taxon>
        <taxon>Rhabditoidea</taxon>
        <taxon>Rhabditidae</taxon>
        <taxon>Mesorhabditinae</taxon>
        <taxon>Mesorhabditis</taxon>
    </lineage>
</organism>
<reference evidence="7" key="1">
    <citation type="submission" date="2023-06" db="EMBL/GenBank/DDBJ databases">
        <authorList>
            <person name="Delattre M."/>
        </authorList>
    </citation>
    <scope>NUCLEOTIDE SEQUENCE</scope>
    <source>
        <strain evidence="7">AF72</strain>
    </source>
</reference>
<accession>A0AA36G600</accession>
<evidence type="ECO:0000256" key="3">
    <source>
        <dbReference type="ARBA" id="ARBA00023157"/>
    </source>
</evidence>
<dbReference type="SUPFAM" id="SSF49265">
    <property type="entry name" value="Fibronectin type III"/>
    <property type="match status" value="1"/>
</dbReference>
<feature type="domain" description="Fibronectin type-III" evidence="6">
    <location>
        <begin position="806"/>
        <end position="905"/>
    </location>
</feature>
<dbReference type="Gene3D" id="3.40.50.410">
    <property type="entry name" value="von Willebrand factor, type A domain"/>
    <property type="match status" value="3"/>
</dbReference>
<feature type="non-terminal residue" evidence="7">
    <location>
        <position position="1086"/>
    </location>
</feature>
<keyword evidence="3" id="KW-1015">Disulfide bond</keyword>
<dbReference type="InterPro" id="IPR036116">
    <property type="entry name" value="FN3_sf"/>
</dbReference>
<dbReference type="CDD" id="cd00063">
    <property type="entry name" value="FN3"/>
    <property type="match status" value="1"/>
</dbReference>
<feature type="domain" description="VWFA" evidence="5">
    <location>
        <begin position="592"/>
        <end position="768"/>
    </location>
</feature>
<dbReference type="CDD" id="cd01450">
    <property type="entry name" value="vWFA_subfamily_ECM"/>
    <property type="match status" value="2"/>
</dbReference>
<evidence type="ECO:0000259" key="5">
    <source>
        <dbReference type="PROSITE" id="PS50234"/>
    </source>
</evidence>
<dbReference type="InterPro" id="IPR050525">
    <property type="entry name" value="ECM_Assembly_Org"/>
</dbReference>
<dbReference type="InterPro" id="IPR002035">
    <property type="entry name" value="VWF_A"/>
</dbReference>
<protein>
    <submittedName>
        <fullName evidence="7">Uncharacterized protein</fullName>
    </submittedName>
</protein>
<dbReference type="CDD" id="cd00054">
    <property type="entry name" value="EGF_CA"/>
    <property type="match status" value="1"/>
</dbReference>
<feature type="compositionally biased region" description="Low complexity" evidence="4">
    <location>
        <begin position="777"/>
        <end position="790"/>
    </location>
</feature>
<dbReference type="PROSITE" id="PS50234">
    <property type="entry name" value="VWFA"/>
    <property type="match status" value="3"/>
</dbReference>
<keyword evidence="8" id="KW-1185">Reference proteome</keyword>
<proteinExistence type="predicted"/>
<dbReference type="SMART" id="SM00327">
    <property type="entry name" value="VWA"/>
    <property type="match status" value="3"/>
</dbReference>
<dbReference type="SUPFAM" id="SSF57196">
    <property type="entry name" value="EGF/Laminin"/>
    <property type="match status" value="1"/>
</dbReference>
<feature type="region of interest" description="Disordered" evidence="4">
    <location>
        <begin position="87"/>
        <end position="114"/>
    </location>
</feature>
<evidence type="ECO:0000256" key="4">
    <source>
        <dbReference type="SAM" id="MobiDB-lite"/>
    </source>
</evidence>
<dbReference type="PROSITE" id="PS50853">
    <property type="entry name" value="FN3"/>
    <property type="match status" value="1"/>
</dbReference>
<dbReference type="Pfam" id="PF00092">
    <property type="entry name" value="VWA"/>
    <property type="match status" value="3"/>
</dbReference>
<gene>
    <name evidence="7" type="ORF">MSPICULIGERA_LOCUS18887</name>
</gene>
<dbReference type="Gene3D" id="2.60.40.10">
    <property type="entry name" value="Immunoglobulins"/>
    <property type="match status" value="1"/>
</dbReference>
<feature type="compositionally biased region" description="Polar residues" evidence="4">
    <location>
        <begin position="791"/>
        <end position="805"/>
    </location>
</feature>
<keyword evidence="2" id="KW-0272">Extracellular matrix</keyword>
<dbReference type="PROSITE" id="PS01187">
    <property type="entry name" value="EGF_CA"/>
    <property type="match status" value="1"/>
</dbReference>
<feature type="region of interest" description="Disordered" evidence="4">
    <location>
        <begin position="777"/>
        <end position="805"/>
    </location>
</feature>
<dbReference type="SUPFAM" id="SSF53300">
    <property type="entry name" value="vWA-like"/>
    <property type="match status" value="3"/>
</dbReference>
<evidence type="ECO:0000313" key="8">
    <source>
        <dbReference type="Proteomes" id="UP001177023"/>
    </source>
</evidence>